<accession>A0ABU9VWZ6</accession>
<dbReference type="PROSITE" id="PS50937">
    <property type="entry name" value="HTH_MERR_2"/>
    <property type="match status" value="2"/>
</dbReference>
<dbReference type="InterPro" id="IPR000551">
    <property type="entry name" value="MerR-type_HTH_dom"/>
</dbReference>
<keyword evidence="1" id="KW-0805">Transcription regulation</keyword>
<feature type="domain" description="HTH merR-type" evidence="5">
    <location>
        <begin position="176"/>
        <end position="241"/>
    </location>
</feature>
<organism evidence="6 7">
    <name type="scientific">Anoxynatronum sibiricum</name>
    <dbReference type="NCBI Taxonomy" id="210623"/>
    <lineage>
        <taxon>Bacteria</taxon>
        <taxon>Bacillati</taxon>
        <taxon>Bacillota</taxon>
        <taxon>Clostridia</taxon>
        <taxon>Eubacteriales</taxon>
        <taxon>Clostridiaceae</taxon>
        <taxon>Anoxynatronum</taxon>
    </lineage>
</organism>
<dbReference type="InterPro" id="IPR009061">
    <property type="entry name" value="DNA-bd_dom_put_sf"/>
</dbReference>
<dbReference type="Pfam" id="PF13411">
    <property type="entry name" value="MerR_1"/>
    <property type="match status" value="1"/>
</dbReference>
<dbReference type="Pfam" id="PF00376">
    <property type="entry name" value="MerR"/>
    <property type="match status" value="1"/>
</dbReference>
<protein>
    <submittedName>
        <fullName evidence="6">MerR family transcriptional regulator</fullName>
    </submittedName>
</protein>
<evidence type="ECO:0000256" key="3">
    <source>
        <dbReference type="ARBA" id="ARBA00023163"/>
    </source>
</evidence>
<gene>
    <name evidence="6" type="ORF">AAIG11_13650</name>
</gene>
<sequence>MYRTSDIASMAHIHPNTVRFYERLGLISPVPRSANGYRIFDDRHLVQVNVLRCIYLDEWPGEAIRKASLHIVEALKVWDLAAARRHAQSYQSTIAAEAEKARQAIEILSQWAAHTAILSESGRASGDPSTAPTALAADDPLTSPETTGETLRKIISPRQVLCPRDVKNPRDVLNRREAATLIGVTPEALRNWERNDLIQVPRSGQHQTRFYGQREIQRLQVIYLLRQARFSMSAIHRCLSKLDAGHPEEALNALKLPHAEAVWTGDRWLAVLEMFAAKADEIDDLLRSLHR</sequence>
<dbReference type="SUPFAM" id="SSF46955">
    <property type="entry name" value="Putative DNA-binding domain"/>
    <property type="match status" value="2"/>
</dbReference>
<dbReference type="PANTHER" id="PTHR30204:SF94">
    <property type="entry name" value="HEAVY METAL-DEPENDENT TRANSCRIPTIONAL REGULATOR HI_0293-RELATED"/>
    <property type="match status" value="1"/>
</dbReference>
<dbReference type="CDD" id="cd00592">
    <property type="entry name" value="HTH_MerR-like"/>
    <property type="match status" value="1"/>
</dbReference>
<dbReference type="Gene3D" id="1.10.1660.10">
    <property type="match status" value="2"/>
</dbReference>
<name>A0ABU9VWZ6_9CLOT</name>
<comment type="caution">
    <text evidence="6">The sequence shown here is derived from an EMBL/GenBank/DDBJ whole genome shotgun (WGS) entry which is preliminary data.</text>
</comment>
<keyword evidence="3" id="KW-0804">Transcription</keyword>
<dbReference type="SMART" id="SM00422">
    <property type="entry name" value="HTH_MERR"/>
    <property type="match status" value="2"/>
</dbReference>
<dbReference type="RefSeq" id="WP_343186815.1">
    <property type="nucleotide sequence ID" value="NZ_JBCITM010000017.1"/>
</dbReference>
<dbReference type="PANTHER" id="PTHR30204">
    <property type="entry name" value="REDOX-CYCLING DRUG-SENSING TRANSCRIPTIONAL ACTIVATOR SOXR"/>
    <property type="match status" value="1"/>
</dbReference>
<dbReference type="InterPro" id="IPR047057">
    <property type="entry name" value="MerR_fam"/>
</dbReference>
<reference evidence="6 7" key="1">
    <citation type="submission" date="2024-04" db="EMBL/GenBank/DDBJ databases">
        <title>Genome sequencing and metabolic network reconstruction of aminoacids and betaine degradation by Anoxynatronum sibiricum.</title>
        <authorList>
            <person name="Detkova E.N."/>
            <person name="Boltjanskaja Y.V."/>
            <person name="Mardanov A.V."/>
            <person name="Kevbrin V."/>
        </authorList>
    </citation>
    <scope>NUCLEOTIDE SEQUENCE [LARGE SCALE GENOMIC DNA]</scope>
    <source>
        <strain evidence="6 7">Z-7981</strain>
    </source>
</reference>
<proteinExistence type="predicted"/>
<evidence type="ECO:0000313" key="7">
    <source>
        <dbReference type="Proteomes" id="UP001407405"/>
    </source>
</evidence>
<dbReference type="Proteomes" id="UP001407405">
    <property type="component" value="Unassembled WGS sequence"/>
</dbReference>
<evidence type="ECO:0000256" key="4">
    <source>
        <dbReference type="SAM" id="MobiDB-lite"/>
    </source>
</evidence>
<dbReference type="EMBL" id="JBCITM010000017">
    <property type="protein sequence ID" value="MEN1761528.1"/>
    <property type="molecule type" value="Genomic_DNA"/>
</dbReference>
<evidence type="ECO:0000256" key="1">
    <source>
        <dbReference type="ARBA" id="ARBA00023015"/>
    </source>
</evidence>
<evidence type="ECO:0000259" key="5">
    <source>
        <dbReference type="PROSITE" id="PS50937"/>
    </source>
</evidence>
<evidence type="ECO:0000313" key="6">
    <source>
        <dbReference type="EMBL" id="MEN1761528.1"/>
    </source>
</evidence>
<keyword evidence="2" id="KW-0238">DNA-binding</keyword>
<feature type="region of interest" description="Disordered" evidence="4">
    <location>
        <begin position="121"/>
        <end position="148"/>
    </location>
</feature>
<keyword evidence="7" id="KW-1185">Reference proteome</keyword>
<evidence type="ECO:0000256" key="2">
    <source>
        <dbReference type="ARBA" id="ARBA00023125"/>
    </source>
</evidence>
<feature type="domain" description="HTH merR-type" evidence="5">
    <location>
        <begin position="1"/>
        <end position="70"/>
    </location>
</feature>